<evidence type="ECO:0000256" key="2">
    <source>
        <dbReference type="SAM" id="Phobius"/>
    </source>
</evidence>
<keyword evidence="2" id="KW-1133">Transmembrane helix</keyword>
<evidence type="ECO:0000313" key="4">
    <source>
        <dbReference type="Proteomes" id="UP000078560"/>
    </source>
</evidence>
<name>A0A1A8W5A8_PLAOA</name>
<evidence type="ECO:0000313" key="3">
    <source>
        <dbReference type="EMBL" id="SBS87964.1"/>
    </source>
</evidence>
<feature type="compositionally biased region" description="Low complexity" evidence="1">
    <location>
        <begin position="438"/>
        <end position="458"/>
    </location>
</feature>
<feature type="compositionally biased region" description="Basic and acidic residues" evidence="1">
    <location>
        <begin position="1"/>
        <end position="13"/>
    </location>
</feature>
<evidence type="ECO:0000256" key="1">
    <source>
        <dbReference type="SAM" id="MobiDB-lite"/>
    </source>
</evidence>
<feature type="region of interest" description="Disordered" evidence="1">
    <location>
        <begin position="834"/>
        <end position="868"/>
    </location>
</feature>
<feature type="compositionally biased region" description="Basic and acidic residues" evidence="1">
    <location>
        <begin position="4072"/>
        <end position="4093"/>
    </location>
</feature>
<feature type="region of interest" description="Disordered" evidence="1">
    <location>
        <begin position="5022"/>
        <end position="5051"/>
    </location>
</feature>
<keyword evidence="2" id="KW-0812">Transmembrane</keyword>
<feature type="region of interest" description="Disordered" evidence="1">
    <location>
        <begin position="5430"/>
        <end position="5467"/>
    </location>
</feature>
<proteinExistence type="predicted"/>
<feature type="region of interest" description="Disordered" evidence="1">
    <location>
        <begin position="1450"/>
        <end position="1529"/>
    </location>
</feature>
<feature type="compositionally biased region" description="Basic and acidic residues" evidence="1">
    <location>
        <begin position="4406"/>
        <end position="4435"/>
    </location>
</feature>
<feature type="region of interest" description="Disordered" evidence="1">
    <location>
        <begin position="2719"/>
        <end position="2741"/>
    </location>
</feature>
<feature type="compositionally biased region" description="Basic and acidic residues" evidence="1">
    <location>
        <begin position="1933"/>
        <end position="1943"/>
    </location>
</feature>
<accession>A0A1A8W5A8</accession>
<feature type="region of interest" description="Disordered" evidence="1">
    <location>
        <begin position="4064"/>
        <end position="4098"/>
    </location>
</feature>
<feature type="compositionally biased region" description="Basic and acidic residues" evidence="1">
    <location>
        <begin position="4475"/>
        <end position="4497"/>
    </location>
</feature>
<dbReference type="EMBL" id="FLQU01000605">
    <property type="protein sequence ID" value="SBS87964.1"/>
    <property type="molecule type" value="Genomic_DNA"/>
</dbReference>
<feature type="compositionally biased region" description="Acidic residues" evidence="1">
    <location>
        <begin position="4396"/>
        <end position="4405"/>
    </location>
</feature>
<feature type="region of interest" description="Disordered" evidence="1">
    <location>
        <begin position="4980"/>
        <end position="5004"/>
    </location>
</feature>
<feature type="region of interest" description="Disordered" evidence="1">
    <location>
        <begin position="534"/>
        <end position="554"/>
    </location>
</feature>
<keyword evidence="2" id="KW-0472">Membrane</keyword>
<feature type="compositionally biased region" description="Basic and acidic residues" evidence="1">
    <location>
        <begin position="1968"/>
        <end position="1980"/>
    </location>
</feature>
<gene>
    <name evidence="3" type="ORF">POVCU2_0045510</name>
</gene>
<feature type="compositionally biased region" description="Basic and acidic residues" evidence="1">
    <location>
        <begin position="5449"/>
        <end position="5467"/>
    </location>
</feature>
<organism evidence="3 4">
    <name type="scientific">Plasmodium ovale curtisi</name>
    <dbReference type="NCBI Taxonomy" id="864141"/>
    <lineage>
        <taxon>Eukaryota</taxon>
        <taxon>Sar</taxon>
        <taxon>Alveolata</taxon>
        <taxon>Apicomplexa</taxon>
        <taxon>Aconoidasida</taxon>
        <taxon>Haemosporida</taxon>
        <taxon>Plasmodiidae</taxon>
        <taxon>Plasmodium</taxon>
        <taxon>Plasmodium (Plasmodium)</taxon>
    </lineage>
</organism>
<reference evidence="4" key="1">
    <citation type="submission" date="2016-05" db="EMBL/GenBank/DDBJ databases">
        <authorList>
            <person name="Naeem Raeece"/>
        </authorList>
    </citation>
    <scope>NUCLEOTIDE SEQUENCE [LARGE SCALE GENOMIC DNA]</scope>
</reference>
<feature type="compositionally biased region" description="Basic residues" evidence="1">
    <location>
        <begin position="1981"/>
        <end position="1990"/>
    </location>
</feature>
<feature type="compositionally biased region" description="Basic and acidic residues" evidence="1">
    <location>
        <begin position="4443"/>
        <end position="4456"/>
    </location>
</feature>
<feature type="compositionally biased region" description="Basic and acidic residues" evidence="1">
    <location>
        <begin position="1201"/>
        <end position="1222"/>
    </location>
</feature>
<feature type="compositionally biased region" description="Acidic residues" evidence="1">
    <location>
        <begin position="1885"/>
        <end position="1905"/>
    </location>
</feature>
<feature type="region of interest" description="Disordered" evidence="1">
    <location>
        <begin position="1197"/>
        <end position="1222"/>
    </location>
</feature>
<feature type="compositionally biased region" description="Low complexity" evidence="1">
    <location>
        <begin position="538"/>
        <end position="550"/>
    </location>
</feature>
<feature type="compositionally biased region" description="Basic and acidic residues" evidence="1">
    <location>
        <begin position="5022"/>
        <end position="5037"/>
    </location>
</feature>
<feature type="transmembrane region" description="Helical" evidence="2">
    <location>
        <begin position="2632"/>
        <end position="2653"/>
    </location>
</feature>
<feature type="compositionally biased region" description="Basic and acidic residues" evidence="1">
    <location>
        <begin position="1475"/>
        <end position="1529"/>
    </location>
</feature>
<feature type="region of interest" description="Disordered" evidence="1">
    <location>
        <begin position="1"/>
        <end position="22"/>
    </location>
</feature>
<feature type="region of interest" description="Disordered" evidence="1">
    <location>
        <begin position="1933"/>
        <end position="1991"/>
    </location>
</feature>
<feature type="compositionally biased region" description="Low complexity" evidence="1">
    <location>
        <begin position="1456"/>
        <end position="1468"/>
    </location>
</feature>
<feature type="compositionally biased region" description="Basic and acidic residues" evidence="1">
    <location>
        <begin position="1951"/>
        <end position="1961"/>
    </location>
</feature>
<feature type="region of interest" description="Disordered" evidence="1">
    <location>
        <begin position="437"/>
        <end position="462"/>
    </location>
</feature>
<feature type="region of interest" description="Disordered" evidence="1">
    <location>
        <begin position="4396"/>
        <end position="4502"/>
    </location>
</feature>
<protein>
    <submittedName>
        <fullName evidence="3">Uncharacterized protein</fullName>
    </submittedName>
</protein>
<dbReference type="Proteomes" id="UP000078560">
    <property type="component" value="Unassembled WGS sequence"/>
</dbReference>
<feature type="region of interest" description="Disordered" evidence="1">
    <location>
        <begin position="1874"/>
        <end position="1905"/>
    </location>
</feature>
<sequence>MAKNVAEKMAERRAGKKTHKKRLINKQKKNQRSNLLIRLNDKQLESLLIREMVVSYNDENKISLEEKENEKRNKYVVHLKKLYQSYKFEECLKYGLENIEKVKKKNYIGKIEFLKIIGNVYFYMEYYKYSSLTYLLLSKYLNKVPHVHKIEVCYNSGIVFMKYFLESNDISYYLNAKRSFTCSLLFNEKGSKHFNEIIYLNTIHILKKHFSLNVRINEQSLQDQIENFSYGSSELCFKQNLYLVSSRKTDKGEGEESVHQADTYSSSCIHHGASTISDEDEMIEKKNDTSKEEQGNVRNNNFNYSDDISVFDNTLDRCDFLSKKSILLYRKTKKNDMEKKQSYVKMSSMHLGEQNNNNNISCKTDMKHKSLEEMNKSTVFRNNLNNFFLKNSVNSFFKNVPNPIAKSSSHNILKNYPTNALSHSRSVALARSSISLVPSPVNTSSPSPANTPSSMPTNFPSPASGNVSLHSPNISLARHSCSVAPTTGISLARVPRSLSPSSSVILAHSPRSVPPSPKSMCNVGVNHFFSNPPGNTLNSSSSKPHSNGPSTVFSNSHTMFMNNSSAAYGSTYQTNVQSKPLINCENAHHPQFMQNSDLQFVNTGTSQYSSIATPQFVNIAPPQYVNITQPQHVNIIPTQYINFASPPYVSISSTNPQDNPRGNIRDASEDAFVTNRTREDILDVRANILTNSHNCLETNPPIDHSSCPMPNPPINPRINFVNNTSTNFVKNPQIYLVNNSPVYLMNSAPIHTTNSAPVHMINSAPVDMINNAPVDKINSSPVDKINSAPVDKINSAPVDMINSTSVDQVNNAPVDHMKSAPVEHMNSFMISHQSNTPISRQSCSEIKPNDSQVNAQEKNPPNFINSSENSLVQSFPMKRGLHEKSIIKCMRRNIDENVEEQGIKKEYELCESRLAEENEVVEDEELLTKKRRNKSHNEHVTMLYDNNIGISDNVSYSMVDKNNSLDKFSRNDKDGKEHSLSNKVRNINLLCNKKGRKRKYSLKRKKMDDLFSKTILQEYGDMSVSSRVSNVCKEYANMLTNELYNIYENRKEKNRIKQVLKRKIFSELFNDLYEICKRKNFDLIVEFVDEYDCGKRQLEKACLGIVNVKQLGYTHNECTNDVQTKIKAHLYVDKKESIKRVATHGGGSELFRLEQTARKKKLLGRRIEYSVRSRKSILFKHARNKNMYAEGKVHLSRKKDKNMEVPRKGKKDEENKKTKESMWKGKEKGKEFMYNHFVNLYRDVKNEMDYVYSKFNTVDEKYSKEKREIEELIFLNMNKINKKRIRDKVKKLSSYNNSILSNVADKLVDDIDELFFLKNYCRVLKCVKKKESIKHIYYLYENMYAIDKFDHINSSNIFNLSHFIIDILLLNNIKEKNYLKKKIKKMEYSRTNYYLYNDDSPLYTIFKNILRRTSTYKDGVTWDEYENHMPPSNIKKKRKIAEMEEQNGGYSNVKFSSTTTVNNSDSNSCMHHKKGESEELRELEERRDTEEAREHEKPHDLEKTNYLEKPREPDESVDHAVPHDHNDANRHGIILNSKILDECSKKGDNVIVSETHNREGIKEDLGSKCNFPKDNVNNILTNDLISLCSSTLFDGSNLKRISTLSSNYNCEKEKLYAEIKRGQSEFFHNIETFYEHMNTSHMNSNTRKKIEEMTLMLFYHYCNCNVNKVNDVIFRVFFFFTHNNVINKKNAHEYITFLKLYHLYIIHLKSKSQHFFYHNVEKDSKDIKDRGIKKKKMNTIMHQDFATHFENCENIIYCHLHMLKLVYKCYLNKLKKKHSYDNINLEKIMNRIFSLLNCLLVRHSYNRENGKIRPRVLFLFMQFLYINSKYYFKNVTFFLDKYDINYLVKSDSGSFCKANSERSDNCEFFETVNESLSPSEHMGDGEEEAEEQAEETEEEGAEEEVENECVAQSNDPIKGNDLHVKGPHIVRTRRENVKKRSAEAEEEMGKEEERVKRKQLTEEAQNQGEEREDKQMEKKHCGGKKKRRGGLKGYHESNIEKFKIVFTKLDENVNITFSSFLKCYNKCFLILNLKLYENDTLKKSVLRKVKRITHFCNSLYSILKIKKLPISKNNNFVFDEVNYNLYNKDIFKKPSFFNVLSEDMYIYKMYSHNRNYIMEKRVHKTHNEGGVHISNENDLLEILLSYAVIDKEKYAREKIKKDRKFFITLVYSYQYIKKCICKELKKNSILSLYKRAKELDENFNSSIDYLHSLFDSRLCMLLIDYELQNIIMEFISGCMGYIMEQEKGKNKWIWKDKSTCFTLIKKVMKIYNMIFSIFYLRLNSFSEQHTNRLYKILSRKMNVFSYNDKATWNTLNIFNFVNYRYGCSYNFLNHVFTSFHVFINGLLKTDANVLVDKKCIGQNGNIGKRKHGEEKDQGEGNAKTLNTLDHVQKRIERKKKNRKKQYGRRSDEREKRNCVSGVTFRRGKIYRIINEVYKKVTINGKFKIKDSMLEKKLGKKMNKYYSLFMGEKKKTQKGKKKNQLGKSWKYFMVKKNLNNSNSICSFITNAEGDSTKKQTRRSKSEHIEKCYFGMNKKEKKSHSTCYENVEYIKKYSMQCLSVCSFDNKENDKHMLREKMFEEKLFKYTNMNKQILKNYKKLKNIKMKLKQKMNSTCFLKYIPMINKSYKNKIYTSLCCTYSHILFILLSILYIENYNILHLRKNQDFFMNYDIYNTYYIFLHMSSSIILLLSSPLRTHLHFYPSVSLIRNQYFKKKDNYTQNARNSSTSTSRGKNVSQNIEKLSDYENKKEDILPNVDNNQVYVSSPFMRKLSFEEKQFASFSSTRKKTTPILVCDKLENVGKESRRVYGIYLETLLSFSSINILLITRKRHSKNSKIKKNKYIFTFCNLIETLLQNSMFFMDLFINCKNRGDVLEMNDIFLKLNKVCKENNNMNDFISMKQSLIYHTLFKYVIQDEYINYFNIGECELYNINKCYMNLFYFSLNILLTTFNSDISIHLERSLYNISHFDHKNLYYDVILSNVKKVIRHMKDSNKASFNCIYPCILYYLSRYRNGSQVGRFLGSANLEPVKNAAPVADLAPVKGVTPEEEEGQGNVPPVVTTPKDEITSHVYNNANMCITLGENSKKDTKMDIVRGMHFNGHVKKETSKQCSVEHCGDINEMYNLKGTPRRRYKIFFCQEEEKRNFSKNKTVSSIVYDMFAPYIDVKNVKVYNRTYQNNHSINSLLNICFSFLFNNFLFLKSVYPFDILPKDKNENEIVNGKKIKTTNYTLDIFNMKMGKIKAVELFLSLYIHKYMQSICLDVRKQVDYNIYMNQFFWISYQRNISINRKDYLYLNYSFSNVYYKFNDYNVLQFLVNFKRSKSEGKVTPKEERCRRRMNRGEQSFTELRIPKLYFSLYKNPIKREFMMSFVKMFEKLISLEEEISSDYTDPLTYNIYLDYMKDLFLNDDYYYVGFHDYVKSVYLEEYKRSFKIEDVDCYMRELNELNPFKIREDVRKRFKDDIDKNYLLLVVKRRTCKQTNCDKYKWKDGGNEKCASTSTKYYPVLGEKTNTLRSFKKCNRNVCTVGNKINQLGYIYGNDNDDKWDSEKRRENTIFHPNYPNDGMEKSCIKGKIRVKLNNNPYYFKDIYRRYKIDLFSLINKKNIDYFELVKILNRKHYNHFSNMFFGSFIYIMSEVKYDYNKQYNFNIQKIMDKLNIGLKASFYNNKNIILYYYIFQQYFHLYKFLEHKYISELVLSEYLCLNISMKLVNNELYNTDLYKIYCFLKFLYIRNTLKHADILLNFLIYIYYKYFIYHYKGKDNKFNHFIDLFLSIHEESYNNSLITTECKVKESTSEKGFTKDPFFWKSGPIVNHSKISLTWREQGHAVINTFGKEESGTTAIDGKDRNGNVLTKKRGNDLTVQRDEHRRNPDNRKYYQERNNYYLVLSNSQNRYMHLLFCKIVTNFIKSKIQIMNAKNLFDNLNFYISSYVKYSLFYTFEEKNNGFLNALNYKYSFYNFKTIKENFKICIYVKNVYLKKNMFNSNILSFLNIECDKKRKAMNRRRRRRRREKDTFKTFLQESVHNSTILPKCHEVNNSKLISECTVKDNLEDIKKNNKEEKDISYTENGSIEEEKNKERDNNKRGITEQEKESNPQLNKVYAEEEHVKLGEHLPRDGQRGNEKEETAENALEKIDRVEEGDRKTKLEETSEYAEFEQKICNYRSKNSIDRGSNYSELEDSAEMRKERTDLEDRKKDLNDEMQVNVGQVKIKKEEISSENTNASLETLNKAQFLRNMFFKKRNSKKISKKYYFSILKFYLKNNVHGYFIDSKECAKLGEKSIYLIFLFLGKIFNFLFNSLLSSVHDEEFNKQKRIGLVISERNKNKSQNFDESYSYDELLLHFILISMCHYADSVIFLSICFLDVHQLGSANVGNNALGSVHTKREGKVGSLVGEEVYGEEEQEKCEEDHNDRGHQGEDKNEVKASSNGEKHDNSVKKVALGDMVKDIKGSMEKNDGDNGSCDGHGGVEDDPDGGTDDHHSGAYNRDGARVDRDEPHGECYYNDQRSDSGTDFRKTNFILKPCFVNTNNYYVFRKRALDIFNNDKESAKMIIPLYKLLVTRLKICLYYPKYFFLACLFNYKYDTKLSNIILTCVKDKKFLSHHIKYYICEVKKREKNLPLWIGKDNHNEIAKGFDITEEPMNIEKINMLTSNVKDDTKKNDEDGKNVAVNKTCEKGSNVNETRNCTDNGENGSSRKRKKAKKTTACINYYADYHECNNLNKFRFNDWNNSLSNTELEEVIYSDVEGAEKVQCDHNSVKEFNLLNDDSVGIHQKVMNNALDKCNYENDEHCNAQYEMMCDVYETEIGANKINELNLDNYKLKVLIKNIEIKYEDVVNDIIDGLHFLSENKNCGNYNSQAAYHLCIYYFMRKNYVKCIQYMKIFVIKGTFKIWQIDPLNHDYYNLYCKRIQRSEFCLIKYFTIVLEVSKNVLKNVLYRINEEISAENGKLSKEVHRGNAQSMVDRFLLEQRVLVIKREQAKMEEELESNERGENMGDVKTGEAKTGEAKTDEAIATLEKENHIDVKEKLSDNGNTSEKKNSTTVTPDSLGDPREEKFSKYENKWMYLGFDHLDNLNEIYDILKIMFEIYIYIGKTIKRFNDYNVLEEATVIYGYNISSINIMFKIITEHLCFIFEVLSYFTPHVLAFPIILLFGNGTSSIISSSLVNTDENVIMNNHCLYSYLKKGLSKEELIYNTSSASMDLRIFRLFREFLANKSATMPPNLSARMHNVFLLLCKKILYYQKSEHEMIQNMSNYYNNGKKKKKDGIIKFVENALNNDNKTNLSYFLYLFKNGKLLNCTNYLNCESIKFLTSKLIYNSECTDINKNSQLIKLDVKNEDKPYNHKDKENVVYTSNLSNDLNNETVTSTLNNIDTLDEQKNKEFIMYYIKLNNDKIICLYDDFEIFNNIKTKNEALICVNSMLADKNAALKKGDHSNLKKKKHADSSIPDVRNSIRERDLRRLNREKKREN</sequence>
<feature type="transmembrane region" description="Helical" evidence="2">
    <location>
        <begin position="2674"/>
        <end position="2695"/>
    </location>
</feature>